<accession>A0A2T8KPL1</accession>
<reference evidence="3" key="1">
    <citation type="submission" date="2018-04" db="EMBL/GenBank/DDBJ databases">
        <title>WGS assembly of Panicum hallii.</title>
        <authorList>
            <person name="Lovell J."/>
            <person name="Jenkins J."/>
            <person name="Lowry D."/>
            <person name="Mamidi S."/>
            <person name="Sreedasyam A."/>
            <person name="Weng X."/>
            <person name="Barry K."/>
            <person name="Bonette J."/>
            <person name="Campitelli B."/>
            <person name="Daum C."/>
            <person name="Gordon S."/>
            <person name="Gould B."/>
            <person name="Lipzen A."/>
            <person name="Macqueen A."/>
            <person name="Palacio-Mejia J."/>
            <person name="Plott C."/>
            <person name="Shakirov E."/>
            <person name="Shu S."/>
            <person name="Yoshinaga Y."/>
            <person name="Zane M."/>
            <person name="Rokhsar D."/>
            <person name="Grimwood J."/>
            <person name="Schmutz J."/>
            <person name="Juenger T."/>
        </authorList>
    </citation>
    <scope>NUCLEOTIDE SEQUENCE [LARGE SCALE GENOMIC DNA]</scope>
    <source>
        <strain evidence="3">FIL2</strain>
    </source>
</reference>
<sequence>MPFLSPLGGDDADDFYFGYDAGYHRSSGAAGKSAKKEKEKEKEKKEKEKEKGFLSCFPCLIPCSPGAVEPTAHRRLLSSDSSDSDNAAAMNITADLARLRARYSRLAAGPPVRPRDVPALVARPDDPALAVSALSWLGGDLRPSCMLLALLPALFPSLPAHTRHALAAAARRLSAREAALDGEVAEYRSTYAMKLACEKTKDGVAETAAEEMCKMARAARRADKLRSRAVEVAVKEVLAPAQAREFLKAVEDVAGKVSRHGTRWHARAGTLTVPVEAFERVRANARAATDDAW</sequence>
<proteinExistence type="predicted"/>
<dbReference type="AlphaFoldDB" id="A0A2T8KPL1"/>
<name>A0A2T8KPL1_9POAL</name>
<evidence type="ECO:0000259" key="2">
    <source>
        <dbReference type="PROSITE" id="PS51806"/>
    </source>
</evidence>
<gene>
    <name evidence="3" type="ORF">PAHAL_2G188300</name>
</gene>
<organism evidence="3">
    <name type="scientific">Panicum hallii</name>
    <dbReference type="NCBI Taxonomy" id="206008"/>
    <lineage>
        <taxon>Eukaryota</taxon>
        <taxon>Viridiplantae</taxon>
        <taxon>Streptophyta</taxon>
        <taxon>Embryophyta</taxon>
        <taxon>Tracheophyta</taxon>
        <taxon>Spermatophyta</taxon>
        <taxon>Magnoliopsida</taxon>
        <taxon>Liliopsida</taxon>
        <taxon>Poales</taxon>
        <taxon>Poaceae</taxon>
        <taxon>PACMAD clade</taxon>
        <taxon>Panicoideae</taxon>
        <taxon>Panicodae</taxon>
        <taxon>Paniceae</taxon>
        <taxon>Panicinae</taxon>
        <taxon>Panicum</taxon>
        <taxon>Panicum sect. Panicum</taxon>
    </lineage>
</organism>
<feature type="domain" description="DOG1" evidence="2">
    <location>
        <begin position="50"/>
        <end position="267"/>
    </location>
</feature>
<dbReference type="GO" id="GO:0006351">
    <property type="term" value="P:DNA-templated transcription"/>
    <property type="evidence" value="ECO:0007669"/>
    <property type="project" value="InterPro"/>
</dbReference>
<feature type="region of interest" description="Disordered" evidence="1">
    <location>
        <begin position="24"/>
        <end position="49"/>
    </location>
</feature>
<evidence type="ECO:0000256" key="1">
    <source>
        <dbReference type="SAM" id="MobiDB-lite"/>
    </source>
</evidence>
<dbReference type="GO" id="GO:0043565">
    <property type="term" value="F:sequence-specific DNA binding"/>
    <property type="evidence" value="ECO:0007669"/>
    <property type="project" value="InterPro"/>
</dbReference>
<dbReference type="Gramene" id="PVH64105">
    <property type="protein sequence ID" value="PVH64105"/>
    <property type="gene ID" value="PAHAL_2G188300"/>
</dbReference>
<protein>
    <recommendedName>
        <fullName evidence="2">DOG1 domain-containing protein</fullName>
    </recommendedName>
</protein>
<dbReference type="PROSITE" id="PS51806">
    <property type="entry name" value="DOG1"/>
    <property type="match status" value="1"/>
</dbReference>
<dbReference type="Proteomes" id="UP000243499">
    <property type="component" value="Chromosome 2"/>
</dbReference>
<dbReference type="InterPro" id="IPR025422">
    <property type="entry name" value="TGA_domain"/>
</dbReference>
<feature type="compositionally biased region" description="Basic and acidic residues" evidence="1">
    <location>
        <begin position="34"/>
        <end position="49"/>
    </location>
</feature>
<evidence type="ECO:0000313" key="3">
    <source>
        <dbReference type="EMBL" id="PVH64105.1"/>
    </source>
</evidence>
<dbReference type="EMBL" id="CM008047">
    <property type="protein sequence ID" value="PVH64105.1"/>
    <property type="molecule type" value="Genomic_DNA"/>
</dbReference>